<name>A0A875RY95_EENNA</name>
<reference evidence="1" key="1">
    <citation type="submission" date="2020-10" db="EMBL/GenBank/DDBJ databases">
        <authorList>
            <person name="Roach M.J.R."/>
        </authorList>
    </citation>
    <scope>NUCLEOTIDE SEQUENCE</scope>
    <source>
        <strain evidence="1">CBS 1945</strain>
    </source>
</reference>
<sequence length="225" mass="25815">MNPTTHQIQLDRILYMDQKDDSPTHRAPYPLNFPIGEDKESIRKRIQSTRYSDPFYYDTDTFTMAMEDRFLRWRPSSSSHFSGDALNGVHPYQLDCQDRQLDDITTVKLVTPTTLVDKNDSLMKELESMYNDSTIRLILSLQRKELQGDDQNEEDVAENGSTAEDSLNILSEYCFKKSEYGSQLPPIDVTSAMIIPATPMNIYETEITKKPHTGSRGAHGFVFDK</sequence>
<dbReference type="OrthoDB" id="3984304at2759"/>
<dbReference type="KEGG" id="bnn:FOA43_000185"/>
<dbReference type="GeneID" id="62193586"/>
<dbReference type="Proteomes" id="UP000662931">
    <property type="component" value="Chromosome 1"/>
</dbReference>
<evidence type="ECO:0000313" key="1">
    <source>
        <dbReference type="EMBL" id="QPG72882.1"/>
    </source>
</evidence>
<dbReference type="AlphaFoldDB" id="A0A875RY95"/>
<keyword evidence="2" id="KW-1185">Reference proteome</keyword>
<dbReference type="EMBL" id="CP064812">
    <property type="protein sequence ID" value="QPG72882.1"/>
    <property type="molecule type" value="Genomic_DNA"/>
</dbReference>
<evidence type="ECO:0000313" key="2">
    <source>
        <dbReference type="Proteomes" id="UP000662931"/>
    </source>
</evidence>
<gene>
    <name evidence="1" type="ORF">FOA43_000185</name>
</gene>
<dbReference type="RefSeq" id="XP_038776447.1">
    <property type="nucleotide sequence ID" value="XM_038920519.1"/>
</dbReference>
<accession>A0A875RY95</accession>
<proteinExistence type="predicted"/>
<protein>
    <submittedName>
        <fullName evidence="1">Uncharacterized protein</fullName>
    </submittedName>
</protein>
<organism evidence="1 2">
    <name type="scientific">Eeniella nana</name>
    <name type="common">Yeast</name>
    <name type="synonym">Brettanomyces nanus</name>
    <dbReference type="NCBI Taxonomy" id="13502"/>
    <lineage>
        <taxon>Eukaryota</taxon>
        <taxon>Fungi</taxon>
        <taxon>Dikarya</taxon>
        <taxon>Ascomycota</taxon>
        <taxon>Saccharomycotina</taxon>
        <taxon>Pichiomycetes</taxon>
        <taxon>Pichiales</taxon>
        <taxon>Pichiaceae</taxon>
        <taxon>Brettanomyces</taxon>
    </lineage>
</organism>